<dbReference type="Pfam" id="PF00805">
    <property type="entry name" value="Pentapeptide"/>
    <property type="match status" value="4"/>
</dbReference>
<proteinExistence type="predicted"/>
<dbReference type="PANTHER" id="PTHR14136:SF17">
    <property type="entry name" value="BTB_POZ DOMAIN-CONTAINING PROTEIN KCTD9"/>
    <property type="match status" value="1"/>
</dbReference>
<evidence type="ECO:0000256" key="1">
    <source>
        <dbReference type="SAM" id="Coils"/>
    </source>
</evidence>
<evidence type="ECO:0000313" key="4">
    <source>
        <dbReference type="Proteomes" id="UP001139721"/>
    </source>
</evidence>
<keyword evidence="1" id="KW-0175">Coiled coil</keyword>
<organism evidence="3 4">
    <name type="scientific">Legionella maioricensis</name>
    <dbReference type="NCBI Taxonomy" id="2896528"/>
    <lineage>
        <taxon>Bacteria</taxon>
        <taxon>Pseudomonadati</taxon>
        <taxon>Pseudomonadota</taxon>
        <taxon>Gammaproteobacteria</taxon>
        <taxon>Legionellales</taxon>
        <taxon>Legionellaceae</taxon>
        <taxon>Legionella</taxon>
    </lineage>
</organism>
<feature type="coiled-coil region" evidence="1">
    <location>
        <begin position="467"/>
        <end position="494"/>
    </location>
</feature>
<comment type="caution">
    <text evidence="3">The sequence shown here is derived from an EMBL/GenBank/DDBJ whole genome shotgun (WGS) entry which is preliminary data.</text>
</comment>
<dbReference type="InterPro" id="IPR001646">
    <property type="entry name" value="5peptide_repeat"/>
</dbReference>
<dbReference type="InterPro" id="IPR018683">
    <property type="entry name" value="DUF2169"/>
</dbReference>
<evidence type="ECO:0000259" key="2">
    <source>
        <dbReference type="Pfam" id="PF09937"/>
    </source>
</evidence>
<protein>
    <submittedName>
        <fullName evidence="3">DUF2169 domain-containing protein</fullName>
    </submittedName>
</protein>
<accession>A0A9X2D1I5</accession>
<dbReference type="Gene3D" id="2.160.20.80">
    <property type="entry name" value="E3 ubiquitin-protein ligase SopA"/>
    <property type="match status" value="3"/>
</dbReference>
<dbReference type="Pfam" id="PF09937">
    <property type="entry name" value="DUF2169"/>
    <property type="match status" value="1"/>
</dbReference>
<dbReference type="InterPro" id="IPR051082">
    <property type="entry name" value="Pentapeptide-BTB/POZ_domain"/>
</dbReference>
<reference evidence="3" key="1">
    <citation type="submission" date="2021-11" db="EMBL/GenBank/DDBJ databases">
        <title>Legionella maioricencis sp. nov., a new species isolated from hot water samples in Mallorca.</title>
        <authorList>
            <person name="Crespi S."/>
            <person name="Drasar V."/>
            <person name="Salva-Serra F."/>
            <person name="Jaen-Luchoro D."/>
            <person name="Pineiro-Iglesias B."/>
            <person name="Aliaga F."/>
            <person name="Fernandez-Juarez V."/>
            <person name="Coll G."/>
            <person name="Moore E.R.B."/>
            <person name="Bennasar-Figueras A."/>
        </authorList>
    </citation>
    <scope>NUCLEOTIDE SEQUENCE</scope>
    <source>
        <strain evidence="3">HCPI-6</strain>
    </source>
</reference>
<keyword evidence="4" id="KW-1185">Reference proteome</keyword>
<name>A0A9X2D1I5_9GAMM</name>
<dbReference type="RefSeq" id="WP_250422767.1">
    <property type="nucleotide sequence ID" value="NZ_JAJKBJ010000016.1"/>
</dbReference>
<feature type="domain" description="DUF2169" evidence="2">
    <location>
        <begin position="20"/>
        <end position="298"/>
    </location>
</feature>
<dbReference type="AlphaFoldDB" id="A0A9X2D1I5"/>
<evidence type="ECO:0000313" key="3">
    <source>
        <dbReference type="EMBL" id="MCL9684910.1"/>
    </source>
</evidence>
<dbReference type="EMBL" id="JAJKBJ010000016">
    <property type="protein sequence ID" value="MCL9684910.1"/>
    <property type="molecule type" value="Genomic_DNA"/>
</dbReference>
<dbReference type="Proteomes" id="UP001139721">
    <property type="component" value="Unassembled WGS sequence"/>
</dbReference>
<dbReference type="PANTHER" id="PTHR14136">
    <property type="entry name" value="BTB_POZ DOMAIN-CONTAINING PROTEIN KCTD9"/>
    <property type="match status" value="1"/>
</dbReference>
<gene>
    <name evidence="3" type="ORF">LOX96_12460</name>
</gene>
<dbReference type="SUPFAM" id="SSF141571">
    <property type="entry name" value="Pentapeptide repeat-like"/>
    <property type="match status" value="2"/>
</dbReference>
<sequence length="890" mass="100820">MKIFRDKTHSVITFNYHHQGQSQLAITIMTMFSFAKKEEFLSYAEFWRVAKKNFDSNQGDFIDLYMPKKRAEFFVKGSCYSYDGTTSQSMVKVTLDGMQKQLNVYGDRVWSEVGSGYQLSRPSCFSNIPITLNKAYGGKTHAINPDGQGFTASGIFSELKVPNIELPTQLMRQPTDVPPPALLLPHSPTCKYQLDKLGTFDNDWLLNESPYYPADINWLYFNLAESDQQREHYFNGDEGFSCTNMHPVKPIIQGQLPGIRVRCFFKRVTSTESLNELALNLDTVWLLPEEEKGILIWHGLIDTQDISAKDIDFIYSVSEPLAETKKDLTYYIKMRTPPENKVEESRKKEEAIKAEAAFKTKAGTETNTGTKINIDTMFHDIVKSFHPTQDPEQLEAQKQFKGKTPEETLLDVAKHYEKHNQAMPSPSGLNVLANESYPPKNTPPNHLPQLDFLKEQIINGSHSESEKSTKLNKLDQLKQKLDQLDQESRRYQFRKRAAEPSKFSREDILNGYQQGKHFANENLAGLDLSDLDLSGINLSGCNLSECNLSRTRLNHADLSTATFIHTNLSETLLEQANLSNALIKNSSLNQTDFKECHAHYVVFDGCSGSQCNFSKTFLNYAQIKNCQLIESVFMALKANFLNISESTFDSCNFSDARLQFATVLHGSWSNINWAKADLSHTRFDSTRLSVITGNNLVAPNLSLNQCILDHLTVSDSNFDRLSCKGANLADCTFNNCSLPGLNLLNANVTESKFIKCRIIKLRGNEQTNISATHFESCNLSNLALLGGHYKQITINHSEMEASQIINCTWSQSIFSQCNAKKLRFVTCKIDSCLFQDINFFQGIFYGTAFKNNEFNHCNLYSIPFTNCLRENEKIIDCLTKNIALNQEETS</sequence>